<keyword evidence="3" id="KW-0611">Plant defense</keyword>
<keyword evidence="1" id="KW-0677">Repeat</keyword>
<feature type="domain" description="Disease resistance R13L4/SHOC-2-like LRR" evidence="8">
    <location>
        <begin position="504"/>
        <end position="694"/>
    </location>
</feature>
<keyword evidence="10" id="KW-1185">Reference proteome</keyword>
<dbReference type="Gene3D" id="1.20.5.4130">
    <property type="match status" value="1"/>
</dbReference>
<evidence type="ECO:0000259" key="6">
    <source>
        <dbReference type="Pfam" id="PF18052"/>
    </source>
</evidence>
<evidence type="ECO:0008006" key="11">
    <source>
        <dbReference type="Google" id="ProtNLM"/>
    </source>
</evidence>
<name>A0ABU6VBP3_9FABA</name>
<dbReference type="InterPro" id="IPR042197">
    <property type="entry name" value="Apaf_helical"/>
</dbReference>
<dbReference type="PRINTS" id="PR00364">
    <property type="entry name" value="DISEASERSIST"/>
</dbReference>
<dbReference type="InterPro" id="IPR041118">
    <property type="entry name" value="Rx_N"/>
</dbReference>
<dbReference type="Gene3D" id="3.80.10.10">
    <property type="entry name" value="Ribonuclease Inhibitor"/>
    <property type="match status" value="1"/>
</dbReference>
<dbReference type="Pfam" id="PF00931">
    <property type="entry name" value="NB-ARC"/>
    <property type="match status" value="1"/>
</dbReference>
<dbReference type="InterPro" id="IPR038005">
    <property type="entry name" value="RX-like_CC"/>
</dbReference>
<comment type="caution">
    <text evidence="9">The sequence shown here is derived from an EMBL/GenBank/DDBJ whole genome shotgun (WGS) entry which is preliminary data.</text>
</comment>
<evidence type="ECO:0000259" key="7">
    <source>
        <dbReference type="Pfam" id="PF23559"/>
    </source>
</evidence>
<evidence type="ECO:0000259" key="5">
    <source>
        <dbReference type="Pfam" id="PF00931"/>
    </source>
</evidence>
<dbReference type="Pfam" id="PF23559">
    <property type="entry name" value="WHD_DRP"/>
    <property type="match status" value="1"/>
</dbReference>
<dbReference type="EMBL" id="JASCZI010151196">
    <property type="protein sequence ID" value="MED6170792.1"/>
    <property type="molecule type" value="Genomic_DNA"/>
</dbReference>
<dbReference type="Proteomes" id="UP001341840">
    <property type="component" value="Unassembled WGS sequence"/>
</dbReference>
<keyword evidence="2" id="KW-0547">Nucleotide-binding</keyword>
<evidence type="ECO:0000256" key="2">
    <source>
        <dbReference type="ARBA" id="ARBA00022741"/>
    </source>
</evidence>
<evidence type="ECO:0000313" key="9">
    <source>
        <dbReference type="EMBL" id="MED6170792.1"/>
    </source>
</evidence>
<dbReference type="SUPFAM" id="SSF52058">
    <property type="entry name" value="L domain-like"/>
    <property type="match status" value="1"/>
</dbReference>
<evidence type="ECO:0000256" key="1">
    <source>
        <dbReference type="ARBA" id="ARBA00022737"/>
    </source>
</evidence>
<dbReference type="Gene3D" id="1.10.8.430">
    <property type="entry name" value="Helical domain of apoptotic protease-activating factors"/>
    <property type="match status" value="1"/>
</dbReference>
<feature type="domain" description="Disease resistance N-terminal" evidence="6">
    <location>
        <begin position="13"/>
        <end position="97"/>
    </location>
</feature>
<dbReference type="Pfam" id="PF18052">
    <property type="entry name" value="Rx_N"/>
    <property type="match status" value="1"/>
</dbReference>
<gene>
    <name evidence="9" type="ORF">PIB30_034593</name>
</gene>
<dbReference type="Gene3D" id="3.40.50.300">
    <property type="entry name" value="P-loop containing nucleotide triphosphate hydrolases"/>
    <property type="match status" value="1"/>
</dbReference>
<sequence length="711" mass="80603">MVDQIPYGDILNIIGKLGSLAFREIGRIYGVMEELEKLRTTIKLIQAALSDADKRQQDDGDALLKAWINSLREVVNDADNLFDDLLIEQTRRKVKSHGQVRVFLSSKNPLVFRWKMASKVQEIRKKFDNLSGDISKLNLVQRKNTKKRSLNCLSNQKIAIVGVGGLGKTALAQLIYNDAVVKELFKKMMWVCVSEDFEIKSILKKMLKSLGVKEALNGFELDQLQKKLHEELNGQKYMLVLDDIWNENSLKWDELRKYLMCGCDGSKILVTTCSEEVAKIMGIDKPYVLGGLTQEESWILLKKVAFGDDVSRVSQVVESIGESIAEKCAGVPLATKTMGGLLRSNHEEAEWRRILDGDFWRLCEQKERSIMPVLKLSYQNLPPELRQCFVYGCLYPKDSIIHSDELIQLWMAQGFLESSKGFDVVIQYIKFLLMRSFFQEAHLNKVGDIKSFKMHDLMHDLAKSIGGNDCCYLENGEEGIVGRPIHIALAANSSCSLSSVDTSHLRTLVFEKMQDRLLTNPSLIKSLKYLRALNLSRSSITQLPEFIDKLKHLKYLDLCECRSLTSLPASIGNLVSLQTLKLNYCDQLVFPTQVITMLINLRCFEFDGCKAFEEKMPLGLGKLTSLQHISHFVAPAESDKCKSGALSELKQLNHIRGKLTIINLGLVSEVQSDSQEANLRGKQHIQNLELFWGMKKYGELIENKIVTAWSY</sequence>
<dbReference type="SUPFAM" id="SSF52540">
    <property type="entry name" value="P-loop containing nucleoside triphosphate hydrolases"/>
    <property type="match status" value="1"/>
</dbReference>
<protein>
    <recommendedName>
        <fullName evidence="11">Disease resistance protein RGA3</fullName>
    </recommendedName>
</protein>
<reference evidence="9 10" key="1">
    <citation type="journal article" date="2023" name="Plants (Basel)">
        <title>Bridging the Gap: Combining Genomics and Transcriptomics Approaches to Understand Stylosanthes scabra, an Orphan Legume from the Brazilian Caatinga.</title>
        <authorList>
            <person name="Ferreira-Neto J.R.C."/>
            <person name="da Silva M.D."/>
            <person name="Binneck E."/>
            <person name="de Melo N.F."/>
            <person name="da Silva R.H."/>
            <person name="de Melo A.L.T.M."/>
            <person name="Pandolfi V."/>
            <person name="Bustamante F.O."/>
            <person name="Brasileiro-Vidal A.C."/>
            <person name="Benko-Iseppon A.M."/>
        </authorList>
    </citation>
    <scope>NUCLEOTIDE SEQUENCE [LARGE SCALE GENOMIC DNA]</scope>
    <source>
        <tissue evidence="9">Leaves</tissue>
    </source>
</reference>
<feature type="domain" description="NB-ARC" evidence="5">
    <location>
        <begin position="155"/>
        <end position="308"/>
    </location>
</feature>
<dbReference type="PANTHER" id="PTHR36766:SF40">
    <property type="entry name" value="DISEASE RESISTANCE PROTEIN RGA3"/>
    <property type="match status" value="1"/>
</dbReference>
<evidence type="ECO:0000313" key="10">
    <source>
        <dbReference type="Proteomes" id="UP001341840"/>
    </source>
</evidence>
<feature type="domain" description="Disease resistance protein winged helix" evidence="7">
    <location>
        <begin position="394"/>
        <end position="462"/>
    </location>
</feature>
<dbReference type="Pfam" id="PF23598">
    <property type="entry name" value="LRR_14"/>
    <property type="match status" value="1"/>
</dbReference>
<evidence type="ECO:0000256" key="4">
    <source>
        <dbReference type="ARBA" id="ARBA00022840"/>
    </source>
</evidence>
<dbReference type="PANTHER" id="PTHR36766">
    <property type="entry name" value="PLANT BROAD-SPECTRUM MILDEW RESISTANCE PROTEIN RPW8"/>
    <property type="match status" value="1"/>
</dbReference>
<dbReference type="InterPro" id="IPR002182">
    <property type="entry name" value="NB-ARC"/>
</dbReference>
<dbReference type="InterPro" id="IPR032675">
    <property type="entry name" value="LRR_dom_sf"/>
</dbReference>
<evidence type="ECO:0000259" key="8">
    <source>
        <dbReference type="Pfam" id="PF23598"/>
    </source>
</evidence>
<dbReference type="InterPro" id="IPR036388">
    <property type="entry name" value="WH-like_DNA-bd_sf"/>
</dbReference>
<organism evidence="9 10">
    <name type="scientific">Stylosanthes scabra</name>
    <dbReference type="NCBI Taxonomy" id="79078"/>
    <lineage>
        <taxon>Eukaryota</taxon>
        <taxon>Viridiplantae</taxon>
        <taxon>Streptophyta</taxon>
        <taxon>Embryophyta</taxon>
        <taxon>Tracheophyta</taxon>
        <taxon>Spermatophyta</taxon>
        <taxon>Magnoliopsida</taxon>
        <taxon>eudicotyledons</taxon>
        <taxon>Gunneridae</taxon>
        <taxon>Pentapetalae</taxon>
        <taxon>rosids</taxon>
        <taxon>fabids</taxon>
        <taxon>Fabales</taxon>
        <taxon>Fabaceae</taxon>
        <taxon>Papilionoideae</taxon>
        <taxon>50 kb inversion clade</taxon>
        <taxon>dalbergioids sensu lato</taxon>
        <taxon>Dalbergieae</taxon>
        <taxon>Pterocarpus clade</taxon>
        <taxon>Stylosanthes</taxon>
    </lineage>
</organism>
<accession>A0ABU6VBP3</accession>
<dbReference type="InterPro" id="IPR027417">
    <property type="entry name" value="P-loop_NTPase"/>
</dbReference>
<evidence type="ECO:0000256" key="3">
    <source>
        <dbReference type="ARBA" id="ARBA00022821"/>
    </source>
</evidence>
<keyword evidence="4" id="KW-0067">ATP-binding</keyword>
<dbReference type="CDD" id="cd14798">
    <property type="entry name" value="RX-CC_like"/>
    <property type="match status" value="1"/>
</dbReference>
<dbReference type="InterPro" id="IPR055414">
    <property type="entry name" value="LRR_R13L4/SHOC2-like"/>
</dbReference>
<dbReference type="InterPro" id="IPR058922">
    <property type="entry name" value="WHD_DRP"/>
</dbReference>
<dbReference type="Gene3D" id="1.10.10.10">
    <property type="entry name" value="Winged helix-like DNA-binding domain superfamily/Winged helix DNA-binding domain"/>
    <property type="match status" value="1"/>
</dbReference>
<proteinExistence type="predicted"/>